<dbReference type="GO" id="GO:0004439">
    <property type="term" value="F:phosphatidylinositol-4,5-bisphosphate 5-phosphatase activity"/>
    <property type="evidence" value="ECO:0007669"/>
    <property type="project" value="TreeGrafter"/>
</dbReference>
<comment type="similarity">
    <text evidence="1">Belongs to the inositol polyphosphate 5-phosphatase family.</text>
</comment>
<accession>A0A8X8WYN3</accession>
<name>A0A8X8WYN3_SALSN</name>
<evidence type="ECO:0000256" key="3">
    <source>
        <dbReference type="SAM" id="MobiDB-lite"/>
    </source>
</evidence>
<reference evidence="5" key="1">
    <citation type="submission" date="2018-01" db="EMBL/GenBank/DDBJ databases">
        <authorList>
            <person name="Mao J.F."/>
        </authorList>
    </citation>
    <scope>NUCLEOTIDE SEQUENCE</scope>
    <source>
        <strain evidence="5">Huo1</strain>
        <tissue evidence="5">Leaf</tissue>
    </source>
</reference>
<evidence type="ECO:0000313" key="6">
    <source>
        <dbReference type="Proteomes" id="UP000298416"/>
    </source>
</evidence>
<gene>
    <name evidence="5" type="ORF">SASPL_134614</name>
</gene>
<dbReference type="SMART" id="SM00128">
    <property type="entry name" value="IPPc"/>
    <property type="match status" value="1"/>
</dbReference>
<evidence type="ECO:0000256" key="1">
    <source>
        <dbReference type="ARBA" id="ARBA00010768"/>
    </source>
</evidence>
<reference evidence="5" key="2">
    <citation type="submission" date="2020-08" db="EMBL/GenBank/DDBJ databases">
        <title>Plant Genome Project.</title>
        <authorList>
            <person name="Zhang R.-G."/>
        </authorList>
    </citation>
    <scope>NUCLEOTIDE SEQUENCE</scope>
    <source>
        <strain evidence="5">Huo1</strain>
        <tissue evidence="5">Leaf</tissue>
    </source>
</reference>
<evidence type="ECO:0000259" key="4">
    <source>
        <dbReference type="SMART" id="SM00128"/>
    </source>
</evidence>
<dbReference type="InterPro" id="IPR036691">
    <property type="entry name" value="Endo/exonu/phosph_ase_sf"/>
</dbReference>
<keyword evidence="6" id="KW-1185">Reference proteome</keyword>
<dbReference type="Pfam" id="PF22669">
    <property type="entry name" value="Exo_endo_phos2"/>
    <property type="match status" value="2"/>
</dbReference>
<dbReference type="GO" id="GO:0004445">
    <property type="term" value="F:inositol-polyphosphate 5-phosphatase activity"/>
    <property type="evidence" value="ECO:0007669"/>
    <property type="project" value="InterPro"/>
</dbReference>
<keyword evidence="2" id="KW-0378">Hydrolase</keyword>
<dbReference type="Gene3D" id="3.60.10.10">
    <property type="entry name" value="Endonuclease/exonuclease/phosphatase"/>
    <property type="match status" value="2"/>
</dbReference>
<dbReference type="InterPro" id="IPR000300">
    <property type="entry name" value="IPPc"/>
</dbReference>
<evidence type="ECO:0000313" key="5">
    <source>
        <dbReference type="EMBL" id="KAG6402421.1"/>
    </source>
</evidence>
<dbReference type="EMBL" id="PNBA02000013">
    <property type="protein sequence ID" value="KAG6402421.1"/>
    <property type="molecule type" value="Genomic_DNA"/>
</dbReference>
<feature type="region of interest" description="Disordered" evidence="3">
    <location>
        <begin position="282"/>
        <end position="307"/>
    </location>
</feature>
<sequence>MQYVIILRHKYVPDNLSSNWLLSLHRRAAGTKSVPYCLRLASSLPPLRHSLAISVPSVGLLLFDLAVATPWSGIATNSRLNFSKRELIVVVLVQPSATVVYSDATANHRRDCCRCRHDAVSVESCYTLSWKRLVVRKWLNIATRNSDYSADTDTDSDSESEITDYVGESRFKNEKLIGLQVDATDALDALPRLRRRKSETFRAQYIDTKEIRICVATWNVGGRIPPDDIDLDDWLDIDNPADVYVIGLQEIIPLNAGNIFGAEDNRPVSKWENSIRETLNQVPPATKFKSYSDPPSPSKYKPSEDAPDIEEEILLESDSDVEEEIHPLNLDPNVFEEIEDRRVIGDDFVCADPSVSNGHNNSRNSVNKDLQRQLSSPKMLDRLYFSRTGDSEETADVTDTYNKKLTRTISGTERIGLSWPEPPLNLLGQHVFDRHNSFKSSKSFKTSDSFRTYSSFKSTAFNENRMRAELASLAELDLESLINRKRRPSYVRIISKQMVGIFVTIWVRRSLRKHIQNLKVSTVGVGIMGYIGNKGSISVSMSIHQTFFCFICTHLTSGEKEGDANKRNNDVQEIHRRTHFNSLAGLGHPKKIYDHERIIWLGDLNYRINLPFERTRELISKKDWSKLVERDQLSKEFRKGRAFDGWSEGTLTFAPTYKYEFNSDSYSAEEPKAGRRTPAWCDRILSYGTGMKLLSYKRSECKLSDHRPVTASYMVEVEVFSPRKLQRALTYTDAEIEQNEIVTEMGLGADLNQFLLEEDKTYWER</sequence>
<protein>
    <recommendedName>
        <fullName evidence="4">Inositol polyphosphate-related phosphatase domain-containing protein</fullName>
    </recommendedName>
</protein>
<proteinExistence type="inferred from homology"/>
<dbReference type="GO" id="GO:0034485">
    <property type="term" value="F:phosphatidylinositol-3,4,5-trisphosphate 5-phosphatase activity"/>
    <property type="evidence" value="ECO:0007669"/>
    <property type="project" value="UniProtKB-ARBA"/>
</dbReference>
<dbReference type="PANTHER" id="PTHR45666:SF5">
    <property type="entry name" value="TYPE IV INOSITOL POLYPHOSPHATE 5-PHOSPHATASE 3"/>
    <property type="match status" value="1"/>
</dbReference>
<organism evidence="5">
    <name type="scientific">Salvia splendens</name>
    <name type="common">Scarlet sage</name>
    <dbReference type="NCBI Taxonomy" id="180675"/>
    <lineage>
        <taxon>Eukaryota</taxon>
        <taxon>Viridiplantae</taxon>
        <taxon>Streptophyta</taxon>
        <taxon>Embryophyta</taxon>
        <taxon>Tracheophyta</taxon>
        <taxon>Spermatophyta</taxon>
        <taxon>Magnoliopsida</taxon>
        <taxon>eudicotyledons</taxon>
        <taxon>Gunneridae</taxon>
        <taxon>Pentapetalae</taxon>
        <taxon>asterids</taxon>
        <taxon>lamiids</taxon>
        <taxon>Lamiales</taxon>
        <taxon>Lamiaceae</taxon>
        <taxon>Nepetoideae</taxon>
        <taxon>Mentheae</taxon>
        <taxon>Salviinae</taxon>
        <taxon>Salvia</taxon>
        <taxon>Salvia subgen. Calosphace</taxon>
        <taxon>core Calosphace</taxon>
    </lineage>
</organism>
<dbReference type="FunFam" id="3.60.10.10:FF:000038">
    <property type="entry name" value="type IV inositol polyphosphate 5-phosphatase 3"/>
    <property type="match status" value="1"/>
</dbReference>
<dbReference type="InterPro" id="IPR045849">
    <property type="entry name" value="IP5P_plant"/>
</dbReference>
<feature type="domain" description="Inositol polyphosphate-related phosphatase" evidence="4">
    <location>
        <begin position="392"/>
        <end position="721"/>
    </location>
</feature>
<comment type="caution">
    <text evidence="5">The sequence shown here is derived from an EMBL/GenBank/DDBJ whole genome shotgun (WGS) entry which is preliminary data.</text>
</comment>
<dbReference type="FunFam" id="3.60.10.10:FF:000014">
    <property type="entry name" value="Type I inositol polyphosphate 5-phosphatase 1"/>
    <property type="match status" value="1"/>
</dbReference>
<dbReference type="Proteomes" id="UP000298416">
    <property type="component" value="Unassembled WGS sequence"/>
</dbReference>
<dbReference type="PANTHER" id="PTHR45666">
    <property type="entry name" value="TYPE IV INOSITOL POLYPHOSPHATE 5-PHOSPHATASE 9"/>
    <property type="match status" value="1"/>
</dbReference>
<dbReference type="SUPFAM" id="SSF56219">
    <property type="entry name" value="DNase I-like"/>
    <property type="match status" value="1"/>
</dbReference>
<dbReference type="GO" id="GO:0046856">
    <property type="term" value="P:phosphatidylinositol dephosphorylation"/>
    <property type="evidence" value="ECO:0007669"/>
    <property type="project" value="InterPro"/>
</dbReference>
<evidence type="ECO:0000256" key="2">
    <source>
        <dbReference type="ARBA" id="ARBA00022801"/>
    </source>
</evidence>
<dbReference type="AlphaFoldDB" id="A0A8X8WYN3"/>